<comment type="caution">
    <text evidence="1">The sequence shown here is derived from an EMBL/GenBank/DDBJ whole genome shotgun (WGS) entry which is preliminary data.</text>
</comment>
<evidence type="ECO:0000313" key="2">
    <source>
        <dbReference type="Proteomes" id="UP000287651"/>
    </source>
</evidence>
<sequence length="147" mass="16300">MRGNTFGRPLLFSSLPLCKSYEIYGYDWRMIGSKDNATYKRGTATYRLDTFKVGHPWPSPLYRRPSRLQGWQIMTTPLVGAAGNVRGHMWAQPHGQAASGGKAYGHSARKRLIVGRLVLARRGDTYDIALMVAARGDHQRGVAPSPA</sequence>
<gene>
    <name evidence="1" type="ORF">B296_00011236</name>
</gene>
<name>A0A426ZMP6_ENSVE</name>
<proteinExistence type="predicted"/>
<evidence type="ECO:0000313" key="1">
    <source>
        <dbReference type="EMBL" id="RRT65230.1"/>
    </source>
</evidence>
<dbReference type="Proteomes" id="UP000287651">
    <property type="component" value="Unassembled WGS sequence"/>
</dbReference>
<dbReference type="AlphaFoldDB" id="A0A426ZMP6"/>
<accession>A0A426ZMP6</accession>
<organism evidence="1 2">
    <name type="scientific">Ensete ventricosum</name>
    <name type="common">Abyssinian banana</name>
    <name type="synonym">Musa ensete</name>
    <dbReference type="NCBI Taxonomy" id="4639"/>
    <lineage>
        <taxon>Eukaryota</taxon>
        <taxon>Viridiplantae</taxon>
        <taxon>Streptophyta</taxon>
        <taxon>Embryophyta</taxon>
        <taxon>Tracheophyta</taxon>
        <taxon>Spermatophyta</taxon>
        <taxon>Magnoliopsida</taxon>
        <taxon>Liliopsida</taxon>
        <taxon>Zingiberales</taxon>
        <taxon>Musaceae</taxon>
        <taxon>Ensete</taxon>
    </lineage>
</organism>
<dbReference type="EMBL" id="AMZH03005886">
    <property type="protein sequence ID" value="RRT65230.1"/>
    <property type="molecule type" value="Genomic_DNA"/>
</dbReference>
<protein>
    <submittedName>
        <fullName evidence="1">Uncharacterized protein</fullName>
    </submittedName>
</protein>
<reference evidence="1 2" key="1">
    <citation type="journal article" date="2014" name="Agronomy (Basel)">
        <title>A Draft Genome Sequence for Ensete ventricosum, the Drought-Tolerant Tree Against Hunger.</title>
        <authorList>
            <person name="Harrison J."/>
            <person name="Moore K.A."/>
            <person name="Paszkiewicz K."/>
            <person name="Jones T."/>
            <person name="Grant M."/>
            <person name="Ambacheew D."/>
            <person name="Muzemil S."/>
            <person name="Studholme D.J."/>
        </authorList>
    </citation>
    <scope>NUCLEOTIDE SEQUENCE [LARGE SCALE GENOMIC DNA]</scope>
</reference>